<dbReference type="AlphaFoldDB" id="A0AA86VGY1"/>
<keyword evidence="2" id="KW-1185">Reference proteome</keyword>
<sequence length="101" mass="11915">MGDFKTCVLWSKRESIATKREWWHTQIKKLVVGGGDISQVHVKNTEPHVYRKALISLTHSLAFHNFVDYKLNHMDNHSPKPHKCYVTMPYYPYHFVSHFSS</sequence>
<evidence type="ECO:0000313" key="2">
    <source>
        <dbReference type="Proteomes" id="UP001189624"/>
    </source>
</evidence>
<name>A0AA86VGY1_9FABA</name>
<gene>
    <name evidence="1" type="ORF">AYBTSS11_LOCUS7901</name>
</gene>
<protein>
    <submittedName>
        <fullName evidence="1">Uncharacterized protein</fullName>
    </submittedName>
</protein>
<organism evidence="1 2">
    <name type="scientific">Sphenostylis stenocarpa</name>
    <dbReference type="NCBI Taxonomy" id="92480"/>
    <lineage>
        <taxon>Eukaryota</taxon>
        <taxon>Viridiplantae</taxon>
        <taxon>Streptophyta</taxon>
        <taxon>Embryophyta</taxon>
        <taxon>Tracheophyta</taxon>
        <taxon>Spermatophyta</taxon>
        <taxon>Magnoliopsida</taxon>
        <taxon>eudicotyledons</taxon>
        <taxon>Gunneridae</taxon>
        <taxon>Pentapetalae</taxon>
        <taxon>rosids</taxon>
        <taxon>fabids</taxon>
        <taxon>Fabales</taxon>
        <taxon>Fabaceae</taxon>
        <taxon>Papilionoideae</taxon>
        <taxon>50 kb inversion clade</taxon>
        <taxon>NPAAA clade</taxon>
        <taxon>indigoferoid/millettioid clade</taxon>
        <taxon>Phaseoleae</taxon>
        <taxon>Sphenostylis</taxon>
    </lineage>
</organism>
<dbReference type="EMBL" id="OY731400">
    <property type="protein sequence ID" value="CAJ1937231.1"/>
    <property type="molecule type" value="Genomic_DNA"/>
</dbReference>
<dbReference type="Proteomes" id="UP001189624">
    <property type="component" value="Chromosome 3"/>
</dbReference>
<evidence type="ECO:0000313" key="1">
    <source>
        <dbReference type="EMBL" id="CAJ1937231.1"/>
    </source>
</evidence>
<accession>A0AA86VGY1</accession>
<dbReference type="Gramene" id="rna-AYBTSS11_LOCUS7901">
    <property type="protein sequence ID" value="CAJ1937231.1"/>
    <property type="gene ID" value="gene-AYBTSS11_LOCUS7901"/>
</dbReference>
<reference evidence="1" key="1">
    <citation type="submission" date="2023-10" db="EMBL/GenBank/DDBJ databases">
        <authorList>
            <person name="Domelevo Entfellner J.-B."/>
        </authorList>
    </citation>
    <scope>NUCLEOTIDE SEQUENCE</scope>
</reference>
<proteinExistence type="predicted"/>